<sequence length="255" mass="29651">KNYSGQKLQRSHINMHWAPNFQKEGLDYKTIGHISEFDSLFVDQGTYLVTTYRSGKVKGYEEIQVEGGYQFYAGLPYFIFSSKMTMLDSVVLTMLRNDEMTMDSLFTHAMFPLPDGEVKIVNLYYDPPLTPHYSIKELRKTPVDANTDWFCFYNDSMKYGFGSIRIQYDNTNLDNEESPMLNPETRITSSKKGGRYWDRRFFFVKEGVLEVPKGSRYAEKNAYAIFPINPDNPAEKISELFNKLTNPVIVKYNEL</sequence>
<proteinExistence type="predicted"/>
<name>A0A3B0VMZ4_9ZZZZ</name>
<feature type="non-terminal residue" evidence="1">
    <location>
        <position position="1"/>
    </location>
</feature>
<organism evidence="1">
    <name type="scientific">hydrothermal vent metagenome</name>
    <dbReference type="NCBI Taxonomy" id="652676"/>
    <lineage>
        <taxon>unclassified sequences</taxon>
        <taxon>metagenomes</taxon>
        <taxon>ecological metagenomes</taxon>
    </lineage>
</organism>
<gene>
    <name evidence="1" type="ORF">MNBD_GAMMA01-1083</name>
</gene>
<dbReference type="AlphaFoldDB" id="A0A3B0VMZ4"/>
<dbReference type="EMBL" id="UOEW01000197">
    <property type="protein sequence ID" value="VAW38229.1"/>
    <property type="molecule type" value="Genomic_DNA"/>
</dbReference>
<protein>
    <submittedName>
        <fullName evidence="1">Uncharacterized protein</fullName>
    </submittedName>
</protein>
<reference evidence="1" key="1">
    <citation type="submission" date="2018-06" db="EMBL/GenBank/DDBJ databases">
        <authorList>
            <person name="Zhirakovskaya E."/>
        </authorList>
    </citation>
    <scope>NUCLEOTIDE SEQUENCE</scope>
</reference>
<accession>A0A3B0VMZ4</accession>
<evidence type="ECO:0000313" key="1">
    <source>
        <dbReference type="EMBL" id="VAW38229.1"/>
    </source>
</evidence>